<feature type="transmembrane region" description="Helical" evidence="1">
    <location>
        <begin position="131"/>
        <end position="150"/>
    </location>
</feature>
<keyword evidence="1" id="KW-1133">Transmembrane helix</keyword>
<keyword evidence="3" id="KW-1185">Reference proteome</keyword>
<comment type="caution">
    <text evidence="2">The sequence shown here is derived from an EMBL/GenBank/DDBJ whole genome shotgun (WGS) entry which is preliminary data.</text>
</comment>
<accession>A0ABS6I804</accession>
<reference evidence="2 3" key="1">
    <citation type="submission" date="2021-06" db="EMBL/GenBank/DDBJ databases">
        <authorList>
            <person name="Jeong J.W."/>
        </authorList>
    </citation>
    <scope>NUCLEOTIDE SEQUENCE [LARGE SCALE GENOMIC DNA]</scope>
    <source>
        <strain evidence="2 3">MMS21-TAE1-1</strain>
    </source>
</reference>
<dbReference type="RefSeq" id="WP_216925976.1">
    <property type="nucleotide sequence ID" value="NZ_JAHOPC010000010.1"/>
</dbReference>
<dbReference type="EMBL" id="JAHOPC010000010">
    <property type="protein sequence ID" value="MBU8867858.1"/>
    <property type="molecule type" value="Genomic_DNA"/>
</dbReference>
<evidence type="ECO:0000313" key="3">
    <source>
        <dbReference type="Proteomes" id="UP000824166"/>
    </source>
</evidence>
<protein>
    <submittedName>
        <fullName evidence="2">Uncharacterized protein</fullName>
    </submittedName>
</protein>
<proteinExistence type="predicted"/>
<feature type="transmembrane region" description="Helical" evidence="1">
    <location>
        <begin position="162"/>
        <end position="183"/>
    </location>
</feature>
<name>A0ABS6I804_9MICC</name>
<evidence type="ECO:0000256" key="1">
    <source>
        <dbReference type="SAM" id="Phobius"/>
    </source>
</evidence>
<keyword evidence="1" id="KW-0472">Membrane</keyword>
<sequence length="320" mass="34786">MPHPGIPDLAARLGIDLGSGVEPTKENLLSAINVELRDLQVPQPTAAQHARQVALIEARGELLGTGQTGVPPSTDLVPVTLVSQIVEAIQKNVAKEPTGAPSRPDATLTMRTNVKATATQASADFTKARSLPFAGAGALILSAYGLRTYFNVGDVELPSEWFYPLFWTAVLVIGVGYLASMIAQRQASRILRALYNPDVQEEALSRLGDESSDYFGSHSQRMIEMEGEPGRPHRAIDSGDGIIVNRSLYRYGLRDIAYGRVGRLGPIVDLLSTVDLAAATDDATGLALDRLCDLKIIEPVVYHRRQAFRLIWDRPEVEIH</sequence>
<gene>
    <name evidence="2" type="ORF">KSW38_16340</name>
</gene>
<dbReference type="Proteomes" id="UP000824166">
    <property type="component" value="Unassembled WGS sequence"/>
</dbReference>
<organism evidence="2 3">
    <name type="scientific">Paenarthrobacter aromaticivorans</name>
    <dbReference type="NCBI Taxonomy" id="2849150"/>
    <lineage>
        <taxon>Bacteria</taxon>
        <taxon>Bacillati</taxon>
        <taxon>Actinomycetota</taxon>
        <taxon>Actinomycetes</taxon>
        <taxon>Micrococcales</taxon>
        <taxon>Micrococcaceae</taxon>
        <taxon>Paenarthrobacter</taxon>
    </lineage>
</organism>
<evidence type="ECO:0000313" key="2">
    <source>
        <dbReference type="EMBL" id="MBU8867858.1"/>
    </source>
</evidence>
<keyword evidence="1" id="KW-0812">Transmembrane</keyword>